<keyword evidence="1" id="KW-0244">Early protein</keyword>
<dbReference type="InterPro" id="IPR036092">
    <property type="entry name" value="Papo_T_antigensf"/>
</dbReference>
<dbReference type="SUPFAM" id="SSF161240">
    <property type="entry name" value="T-antigen specific domain-like"/>
    <property type="match status" value="1"/>
</dbReference>
<dbReference type="EMBL" id="JQ958889">
    <property type="protein sequence ID" value="AFP94196.1"/>
    <property type="molecule type" value="Genomic_DNA"/>
</dbReference>
<dbReference type="Proteomes" id="UP000105239">
    <property type="component" value="Segment"/>
</dbReference>
<dbReference type="SUPFAM" id="SSF46565">
    <property type="entry name" value="Chaperone J-domain"/>
    <property type="match status" value="1"/>
</dbReference>
<evidence type="ECO:0000256" key="1">
    <source>
        <dbReference type="ARBA" id="ARBA00022518"/>
    </source>
</evidence>
<dbReference type="Pfam" id="PF02380">
    <property type="entry name" value="Papo_T_antigen"/>
    <property type="match status" value="1"/>
</dbReference>
<dbReference type="SMART" id="SM00271">
    <property type="entry name" value="DnaJ"/>
    <property type="match status" value="1"/>
</dbReference>
<dbReference type="Gene3D" id="1.10.287.110">
    <property type="entry name" value="DnaJ domain"/>
    <property type="match status" value="1"/>
</dbReference>
<dbReference type="InterPro" id="IPR001623">
    <property type="entry name" value="DnaJ_domain"/>
</dbReference>
<dbReference type="RefSeq" id="YP_009174993.1">
    <property type="nucleotide sequence ID" value="NC_028120.1"/>
</dbReference>
<evidence type="ECO:0000313" key="3">
    <source>
        <dbReference type="EMBL" id="AFP94196.1"/>
    </source>
</evidence>
<feature type="domain" description="J" evidence="2">
    <location>
        <begin position="12"/>
        <end position="77"/>
    </location>
</feature>
<dbReference type="PROSITE" id="PS50076">
    <property type="entry name" value="DNAJ_2"/>
    <property type="match status" value="1"/>
</dbReference>
<proteinExistence type="predicted"/>
<dbReference type="InterPro" id="IPR003354">
    <property type="entry name" value="Papo_T_antigen"/>
</dbReference>
<sequence length="184" mass="21716">MDRALSSEEKRQLCRLLGIARHCYGNYTLMKAHFRSACLKYHPDKGGDQEKMSELNALWQKFLAYSLELRRDIPEVSGPFFWETDFPTLKDKIRCGLKLIFLRGPGCLKKCARDSVCTCVYCRLHRQHSSLKALKSKNCLVWGECLCYSCFLLWFGFPITWETFEEWQKIIEHTECHLLHLHLY</sequence>
<accession>J3ZGN7</accession>
<dbReference type="Gene3D" id="1.20.120.1860">
    <property type="entry name" value="Small t-antigen, unique domain"/>
    <property type="match status" value="1"/>
</dbReference>
<evidence type="ECO:0000313" key="4">
    <source>
        <dbReference type="Proteomes" id="UP000105239"/>
    </source>
</evidence>
<name>J3ZGN7_9POLY</name>
<keyword evidence="4" id="KW-1185">Reference proteome</keyword>
<reference evidence="3 4" key="1">
    <citation type="journal article" date="2012" name="J. Gen. Virol.">
        <title>Novel polyomaviruses in South American bats and their relationship to other members of the family Polyomaviridae.</title>
        <authorList>
            <person name="Fagrouch Z."/>
            <person name="Sarwari R."/>
            <person name="Lavergne A."/>
            <person name="Delaval M."/>
            <person name="de Thoisy B."/>
            <person name="Lacoste V."/>
            <person name="Verschoor E.J."/>
        </authorList>
    </citation>
    <scope>NUCLEOTIDE SEQUENCE [LARGE SCALE GENOMIC DNA]</scope>
    <source>
        <strain evidence="3">C1109</strain>
    </source>
</reference>
<organism evidence="3 4">
    <name type="scientific">bat polyomavirus 4b</name>
    <dbReference type="NCBI Taxonomy" id="2758138"/>
    <lineage>
        <taxon>Viruses</taxon>
        <taxon>Monodnaviria</taxon>
        <taxon>Shotokuvirae</taxon>
        <taxon>Cossaviricota</taxon>
        <taxon>Papovaviricetes</taxon>
        <taxon>Sepolyvirales</taxon>
        <taxon>Polyomaviridae</taxon>
        <taxon>Alphapolyomavirus</taxon>
        <taxon>Alphapolyomavirus carolliae</taxon>
    </lineage>
</organism>
<protein>
    <submittedName>
        <fullName evidence="3">Small t-antigen</fullName>
    </submittedName>
</protein>
<evidence type="ECO:0000259" key="2">
    <source>
        <dbReference type="PROSITE" id="PS50076"/>
    </source>
</evidence>
<dbReference type="InterPro" id="IPR036869">
    <property type="entry name" value="J_dom_sf"/>
</dbReference>
<dbReference type="GeneID" id="26101528"/>
<dbReference type="KEGG" id="vg:26101528"/>